<dbReference type="Proteomes" id="UP001055879">
    <property type="component" value="Linkage Group LG05"/>
</dbReference>
<comment type="caution">
    <text evidence="1">The sequence shown here is derived from an EMBL/GenBank/DDBJ whole genome shotgun (WGS) entry which is preliminary data.</text>
</comment>
<evidence type="ECO:0000313" key="1">
    <source>
        <dbReference type="EMBL" id="KAI3728203.1"/>
    </source>
</evidence>
<keyword evidence="2" id="KW-1185">Reference proteome</keyword>
<evidence type="ECO:0000313" key="2">
    <source>
        <dbReference type="Proteomes" id="UP001055879"/>
    </source>
</evidence>
<sequence>MKRGIDERNMWPMFPRLHVNDPEKGGPRAPPRNKMALYEQLSIRSSQKKKQEDDAFRVPILVQQSEINLDHSDPVNGDVVYEASMVDSISRDDISPDNVVGIMGHNHFLKARRAIVNQQKTFSGQVFELHRLIKVQKLIAGIPQPMVEDVAFLGKLAKVSPIKKVHVEYAMKWSTNVPKLKDYHEKPKDDTRNFSVDNAVEKESIFSAQNNHHPTFQGIFYHHLIQILVR</sequence>
<name>A0ACB9C1T3_ARCLA</name>
<accession>A0ACB9C1T3</accession>
<dbReference type="EMBL" id="CM042051">
    <property type="protein sequence ID" value="KAI3728203.1"/>
    <property type="molecule type" value="Genomic_DNA"/>
</dbReference>
<gene>
    <name evidence="1" type="ORF">L6452_16835</name>
</gene>
<proteinExistence type="predicted"/>
<reference evidence="1 2" key="2">
    <citation type="journal article" date="2022" name="Mol. Ecol. Resour.">
        <title>The genomes of chicory, endive, great burdock and yacon provide insights into Asteraceae paleo-polyploidization history and plant inulin production.</title>
        <authorList>
            <person name="Fan W."/>
            <person name="Wang S."/>
            <person name="Wang H."/>
            <person name="Wang A."/>
            <person name="Jiang F."/>
            <person name="Liu H."/>
            <person name="Zhao H."/>
            <person name="Xu D."/>
            <person name="Zhang Y."/>
        </authorList>
    </citation>
    <scope>NUCLEOTIDE SEQUENCE [LARGE SCALE GENOMIC DNA]</scope>
    <source>
        <strain evidence="2">cv. Niubang</strain>
    </source>
</reference>
<protein>
    <submittedName>
        <fullName evidence="1">Uncharacterized protein</fullName>
    </submittedName>
</protein>
<organism evidence="1 2">
    <name type="scientific">Arctium lappa</name>
    <name type="common">Greater burdock</name>
    <name type="synonym">Lappa major</name>
    <dbReference type="NCBI Taxonomy" id="4217"/>
    <lineage>
        <taxon>Eukaryota</taxon>
        <taxon>Viridiplantae</taxon>
        <taxon>Streptophyta</taxon>
        <taxon>Embryophyta</taxon>
        <taxon>Tracheophyta</taxon>
        <taxon>Spermatophyta</taxon>
        <taxon>Magnoliopsida</taxon>
        <taxon>eudicotyledons</taxon>
        <taxon>Gunneridae</taxon>
        <taxon>Pentapetalae</taxon>
        <taxon>asterids</taxon>
        <taxon>campanulids</taxon>
        <taxon>Asterales</taxon>
        <taxon>Asteraceae</taxon>
        <taxon>Carduoideae</taxon>
        <taxon>Cardueae</taxon>
        <taxon>Arctiinae</taxon>
        <taxon>Arctium</taxon>
    </lineage>
</organism>
<reference evidence="2" key="1">
    <citation type="journal article" date="2022" name="Mol. Ecol. Resour.">
        <title>The genomes of chicory, endive, great burdock and yacon provide insights into Asteraceae palaeo-polyploidization history and plant inulin production.</title>
        <authorList>
            <person name="Fan W."/>
            <person name="Wang S."/>
            <person name="Wang H."/>
            <person name="Wang A."/>
            <person name="Jiang F."/>
            <person name="Liu H."/>
            <person name="Zhao H."/>
            <person name="Xu D."/>
            <person name="Zhang Y."/>
        </authorList>
    </citation>
    <scope>NUCLEOTIDE SEQUENCE [LARGE SCALE GENOMIC DNA]</scope>
    <source>
        <strain evidence="2">cv. Niubang</strain>
    </source>
</reference>